<reference evidence="5" key="1">
    <citation type="journal article" date="2019" name="Int. J. Syst. Evol. Microbiol.">
        <title>The Global Catalogue of Microorganisms (GCM) 10K type strain sequencing project: providing services to taxonomists for standard genome sequencing and annotation.</title>
        <authorList>
            <consortium name="The Broad Institute Genomics Platform"/>
            <consortium name="The Broad Institute Genome Sequencing Center for Infectious Disease"/>
            <person name="Wu L."/>
            <person name="Ma J."/>
        </authorList>
    </citation>
    <scope>NUCLEOTIDE SEQUENCE [LARGE SCALE GENOMIC DNA]</scope>
    <source>
        <strain evidence="5">CGMCC 4.7319</strain>
    </source>
</reference>
<name>A0ABQ2HNF0_9PSEU</name>
<comment type="caution">
    <text evidence="4">The sequence shown here is derived from an EMBL/GenBank/DDBJ whole genome shotgun (WGS) entry which is preliminary data.</text>
</comment>
<dbReference type="Gene3D" id="3.40.50.150">
    <property type="entry name" value="Vaccinia Virus protein VP39"/>
    <property type="match status" value="1"/>
</dbReference>
<dbReference type="CDD" id="cd02440">
    <property type="entry name" value="AdoMet_MTases"/>
    <property type="match status" value="1"/>
</dbReference>
<dbReference type="GO" id="GO:0008168">
    <property type="term" value="F:methyltransferase activity"/>
    <property type="evidence" value="ECO:0007669"/>
    <property type="project" value="UniProtKB-KW"/>
</dbReference>
<keyword evidence="1 4" id="KW-0489">Methyltransferase</keyword>
<dbReference type="PANTHER" id="PTHR43861">
    <property type="entry name" value="TRANS-ACONITATE 2-METHYLTRANSFERASE-RELATED"/>
    <property type="match status" value="1"/>
</dbReference>
<protein>
    <submittedName>
        <fullName evidence="4">Methyltransferase</fullName>
    </submittedName>
</protein>
<evidence type="ECO:0000313" key="5">
    <source>
        <dbReference type="Proteomes" id="UP000597656"/>
    </source>
</evidence>
<evidence type="ECO:0000259" key="3">
    <source>
        <dbReference type="Pfam" id="PF13649"/>
    </source>
</evidence>
<gene>
    <name evidence="4" type="ORF">GCM10011609_20820</name>
</gene>
<proteinExistence type="predicted"/>
<keyword evidence="5" id="KW-1185">Reference proteome</keyword>
<evidence type="ECO:0000256" key="2">
    <source>
        <dbReference type="ARBA" id="ARBA00022679"/>
    </source>
</evidence>
<dbReference type="Pfam" id="PF13649">
    <property type="entry name" value="Methyltransf_25"/>
    <property type="match status" value="1"/>
</dbReference>
<keyword evidence="2" id="KW-0808">Transferase</keyword>
<dbReference type="GO" id="GO:0032259">
    <property type="term" value="P:methylation"/>
    <property type="evidence" value="ECO:0007669"/>
    <property type="project" value="UniProtKB-KW"/>
</dbReference>
<organism evidence="4 5">
    <name type="scientific">Lentzea pudingi</name>
    <dbReference type="NCBI Taxonomy" id="1789439"/>
    <lineage>
        <taxon>Bacteria</taxon>
        <taxon>Bacillati</taxon>
        <taxon>Actinomycetota</taxon>
        <taxon>Actinomycetes</taxon>
        <taxon>Pseudonocardiales</taxon>
        <taxon>Pseudonocardiaceae</taxon>
        <taxon>Lentzea</taxon>
    </lineage>
</organism>
<dbReference type="SUPFAM" id="SSF53335">
    <property type="entry name" value="S-adenosyl-L-methionine-dependent methyltransferases"/>
    <property type="match status" value="1"/>
</dbReference>
<evidence type="ECO:0000313" key="4">
    <source>
        <dbReference type="EMBL" id="GGM84562.1"/>
    </source>
</evidence>
<sequence length="242" mass="26472">MEAPASTASNIAWRAGDGVWWTINNLDTPSNITSVTRASYDLVAADYARLIPDAHDGRPLDAAIMRAFAELTEGPVADIGCGTGRITQHLHELGLDASGVDLSDGMLDQARKLYPHLTFTQGDMTNLDLEDDSLGGAVVWYSTVHMPARDVPWQEFFRVLRPGGHLLHAFKLGDQQKRLTYAYGHDVDLHVHWHDIDELVTNATEAGFNEVARLQRQKGVDEGGPQAFLLMSKRNPAAGSAS</sequence>
<evidence type="ECO:0000256" key="1">
    <source>
        <dbReference type="ARBA" id="ARBA00022603"/>
    </source>
</evidence>
<accession>A0ABQ2HNF0</accession>
<dbReference type="PANTHER" id="PTHR43861:SF1">
    <property type="entry name" value="TRANS-ACONITATE 2-METHYLTRANSFERASE"/>
    <property type="match status" value="1"/>
</dbReference>
<dbReference type="EMBL" id="BMNC01000002">
    <property type="protein sequence ID" value="GGM84562.1"/>
    <property type="molecule type" value="Genomic_DNA"/>
</dbReference>
<dbReference type="InterPro" id="IPR029063">
    <property type="entry name" value="SAM-dependent_MTases_sf"/>
</dbReference>
<feature type="domain" description="Methyltransferase" evidence="3">
    <location>
        <begin position="76"/>
        <end position="164"/>
    </location>
</feature>
<dbReference type="InterPro" id="IPR041698">
    <property type="entry name" value="Methyltransf_25"/>
</dbReference>
<dbReference type="Proteomes" id="UP000597656">
    <property type="component" value="Unassembled WGS sequence"/>
</dbReference>